<dbReference type="InterPro" id="IPR002508">
    <property type="entry name" value="MurNAc-LAA_cat"/>
</dbReference>
<evidence type="ECO:0000259" key="2">
    <source>
        <dbReference type="Pfam" id="PF01520"/>
    </source>
</evidence>
<evidence type="ECO:0000256" key="1">
    <source>
        <dbReference type="SAM" id="MobiDB-lite"/>
    </source>
</evidence>
<dbReference type="Pfam" id="PF01520">
    <property type="entry name" value="Amidase_3"/>
    <property type="match status" value="1"/>
</dbReference>
<feature type="domain" description="MurNAc-LAA" evidence="2">
    <location>
        <begin position="171"/>
        <end position="423"/>
    </location>
</feature>
<dbReference type="RefSeq" id="WP_178931132.1">
    <property type="nucleotide sequence ID" value="NZ_JACBAZ010000001.1"/>
</dbReference>
<dbReference type="AlphaFoldDB" id="A0A851GHL2"/>
<gene>
    <name evidence="3" type="ORF">HW115_03280</name>
</gene>
<proteinExistence type="predicted"/>
<dbReference type="Proteomes" id="UP000557872">
    <property type="component" value="Unassembled WGS sequence"/>
</dbReference>
<accession>A0A851GHL2</accession>
<evidence type="ECO:0000313" key="4">
    <source>
        <dbReference type="Proteomes" id="UP000557872"/>
    </source>
</evidence>
<organism evidence="3 4">
    <name type="scientific">Oceaniferula marina</name>
    <dbReference type="NCBI Taxonomy" id="2748318"/>
    <lineage>
        <taxon>Bacteria</taxon>
        <taxon>Pseudomonadati</taxon>
        <taxon>Verrucomicrobiota</taxon>
        <taxon>Verrucomicrobiia</taxon>
        <taxon>Verrucomicrobiales</taxon>
        <taxon>Verrucomicrobiaceae</taxon>
        <taxon>Oceaniferula</taxon>
    </lineage>
</organism>
<sequence length="461" mass="52655">MSTAVKFVITTLVVLLLGSVAFILFLHQQLQEAPNPFERPPTASESESQEEASPLPDGSAVTVVPGGHDTTLADLGTRPDWHMLDLWQETITRENFTRLLTQIYTVDDSWKRYITIKPDHAVIRTDTTKPNTYYELKFSHGYNDSSPDRSWKSIDDLPPATTNKPLADLRIAIDPGHIGGEFAKVEQRWFQIGDNKPVMEGELTLTTARLIKRQLINLGAKAYLTRGTNEPVNPHRPEFYRELATAKARSLGKTDEQTIQYFQNKFFYLTGEIRARARRINLAFRPDLVLCLHYNAERWDDPENPTLTNKNHYHVLLHGALTSAELAHDDERFEMLTKILQHNHEQEKGLGIAIAKSLAKATKLPAYNYQPHSKRARKVKGAEGLWARNLLANRIYQCPVIFPEPYVMNNQEVHDRVQLGNYKGKKKINGVDRKSIQREYADAVVEGIKNYYLANRIIYTP</sequence>
<keyword evidence="4" id="KW-1185">Reference proteome</keyword>
<evidence type="ECO:0000313" key="3">
    <source>
        <dbReference type="EMBL" id="NWK54617.1"/>
    </source>
</evidence>
<protein>
    <submittedName>
        <fullName evidence="3">N-acetylmuramoyl-L-alanine amidase</fullName>
    </submittedName>
</protein>
<comment type="caution">
    <text evidence="3">The sequence shown here is derived from an EMBL/GenBank/DDBJ whole genome shotgun (WGS) entry which is preliminary data.</text>
</comment>
<feature type="region of interest" description="Disordered" evidence="1">
    <location>
        <begin position="34"/>
        <end position="63"/>
    </location>
</feature>
<dbReference type="SUPFAM" id="SSF53187">
    <property type="entry name" value="Zn-dependent exopeptidases"/>
    <property type="match status" value="1"/>
</dbReference>
<name>A0A851GHL2_9BACT</name>
<dbReference type="Gene3D" id="3.40.630.40">
    <property type="entry name" value="Zn-dependent exopeptidases"/>
    <property type="match status" value="1"/>
</dbReference>
<reference evidence="3 4" key="1">
    <citation type="submission" date="2020-07" db="EMBL/GenBank/DDBJ databases">
        <title>Roseicoccus Jingziensis gen. nov., sp. nov., isolated from coastal seawater.</title>
        <authorList>
            <person name="Feng X."/>
        </authorList>
    </citation>
    <scope>NUCLEOTIDE SEQUENCE [LARGE SCALE GENOMIC DNA]</scope>
    <source>
        <strain evidence="3 4">N1E253</strain>
    </source>
</reference>
<dbReference type="EMBL" id="JACBAZ010000001">
    <property type="protein sequence ID" value="NWK54617.1"/>
    <property type="molecule type" value="Genomic_DNA"/>
</dbReference>